<dbReference type="EMBL" id="JBBPBM010000041">
    <property type="protein sequence ID" value="KAK8524883.1"/>
    <property type="molecule type" value="Genomic_DNA"/>
</dbReference>
<evidence type="ECO:0000313" key="3">
    <source>
        <dbReference type="Proteomes" id="UP001472677"/>
    </source>
</evidence>
<dbReference type="PANTHER" id="PTHR37238">
    <property type="entry name" value="OS05G0532500 PROTEIN"/>
    <property type="match status" value="1"/>
</dbReference>
<name>A0ABR2CX02_9ROSI</name>
<protein>
    <submittedName>
        <fullName evidence="2">Uncharacterized protein</fullName>
    </submittedName>
</protein>
<keyword evidence="3" id="KW-1185">Reference proteome</keyword>
<evidence type="ECO:0000313" key="2">
    <source>
        <dbReference type="EMBL" id="KAK8524883.1"/>
    </source>
</evidence>
<evidence type="ECO:0000256" key="1">
    <source>
        <dbReference type="SAM" id="MobiDB-lite"/>
    </source>
</evidence>
<dbReference type="Proteomes" id="UP001472677">
    <property type="component" value="Unassembled WGS sequence"/>
</dbReference>
<dbReference type="PANTHER" id="PTHR37238:SF1">
    <property type="entry name" value="OS05G0532500 PROTEIN"/>
    <property type="match status" value="1"/>
</dbReference>
<comment type="caution">
    <text evidence="2">The sequence shown here is derived from an EMBL/GenBank/DDBJ whole genome shotgun (WGS) entry which is preliminary data.</text>
</comment>
<feature type="compositionally biased region" description="Polar residues" evidence="1">
    <location>
        <begin position="18"/>
        <end position="29"/>
    </location>
</feature>
<gene>
    <name evidence="2" type="ORF">V6N12_029735</name>
</gene>
<reference evidence="2 3" key="1">
    <citation type="journal article" date="2024" name="G3 (Bethesda)">
        <title>Genome assembly of Hibiscus sabdariffa L. provides insights into metabolisms of medicinal natural products.</title>
        <authorList>
            <person name="Kim T."/>
        </authorList>
    </citation>
    <scope>NUCLEOTIDE SEQUENCE [LARGE SCALE GENOMIC DNA]</scope>
    <source>
        <strain evidence="2">TK-2024</strain>
        <tissue evidence="2">Old leaves</tissue>
    </source>
</reference>
<organism evidence="2 3">
    <name type="scientific">Hibiscus sabdariffa</name>
    <name type="common">roselle</name>
    <dbReference type="NCBI Taxonomy" id="183260"/>
    <lineage>
        <taxon>Eukaryota</taxon>
        <taxon>Viridiplantae</taxon>
        <taxon>Streptophyta</taxon>
        <taxon>Embryophyta</taxon>
        <taxon>Tracheophyta</taxon>
        <taxon>Spermatophyta</taxon>
        <taxon>Magnoliopsida</taxon>
        <taxon>eudicotyledons</taxon>
        <taxon>Gunneridae</taxon>
        <taxon>Pentapetalae</taxon>
        <taxon>rosids</taxon>
        <taxon>malvids</taxon>
        <taxon>Malvales</taxon>
        <taxon>Malvaceae</taxon>
        <taxon>Malvoideae</taxon>
        <taxon>Hibiscus</taxon>
    </lineage>
</organism>
<accession>A0ABR2CX02</accession>
<sequence>MRRTESKTKSARKPLKDLTNSESTRSFSKSEIPMKKMIHKDGINQNDASLDRLILLHSDLSSLLRQIDELVVQAFKLKATEQGRKEIESFMNVISDMLSSLKPWTPRFQKALLSPSAGEHEDQTGKNLEAEIVPFVGANEKECFDVGSPEETTLDSLISPSPLVSWRAADCNVERGRQLFLLTPLPMSKAMSTKRRDSCRSVFEGIASKSNVELASFLNITRDENHDLLEGVEMKATPVKPSGSVVVETDNTSEECGIVSSPVFSRREHSVLVMTPCLKMSPPKSCVLLEPIHESSDISKFLVRKSTPYPVGINKSGFSESSGSEEAPEDLTLKYPELRGIQRTHAPEIRKNELESSPTWLFSPPKSCILLEPPDEKSLDNVGTDHHLPTTGAINQQADAVFSKGNACQETKTINQDYTGINLAPVESTPMWKEPQSTMRRGKQPGESTLKKELWTKFEAVSTFGLRYNTSAVQRTARKGFLDMLDEVSCDEESSISESNGLR</sequence>
<feature type="region of interest" description="Disordered" evidence="1">
    <location>
        <begin position="1"/>
        <end position="33"/>
    </location>
</feature>
<proteinExistence type="predicted"/>